<feature type="compositionally biased region" description="Acidic residues" evidence="1">
    <location>
        <begin position="396"/>
        <end position="408"/>
    </location>
</feature>
<feature type="region of interest" description="Disordered" evidence="1">
    <location>
        <begin position="439"/>
        <end position="540"/>
    </location>
</feature>
<dbReference type="OrthoDB" id="5419821at2759"/>
<sequence>MDTNDDSDLSDMGSEDEYKVKNDAAPAYVIRNMLKAPRATTYSAQALYEAIHNEDINLDADYQRDVVWQDTKQIGLIDSIYRNFYVPPVIFATQTHEDGAETKICIDGKQRLTSIRRFMDGLIPHKDPITSEKWWYKDIPTTSNRTHKKILPEKLRRAFANKQIVCVEYQDITDNDEREIFQRVQLGMALTPAEKLQVVNTERSKFSRKLVQEHVAEGGLSPNVLDWDCSRGADFRCVASALWCIEKWGPLVKSVPSVPQLEKWLDIDEDLSSSFVNKATETFKIFDALARSKKLGKVFRQSYNGSNSKVAPLEFVFIAVFIAVHKDKMTMKDLSVWIGKMRSDVRSQHVDVRLNTRVGKTMIDFIRATKTKLSDGEVSAGAEVRQGGGKKRRAEEDEDEEMEMEEEDVKPKRVKATPKKVVAPLPTTSRLAALRATRTNMTASASASPSTSSLSVQPTPPPASASPSVTPSVPPPSHLPTPPGSTYAPPSLSWSATGQTASVSSGGWTAPPGGFSNAYDWNAQGGDRRRSGSHGGGGYR</sequence>
<protein>
    <recommendedName>
        <fullName evidence="2">GmrSD restriction endonucleases N-terminal domain-containing protein</fullName>
    </recommendedName>
</protein>
<dbReference type="Pfam" id="PF03235">
    <property type="entry name" value="GmrSD_N"/>
    <property type="match status" value="1"/>
</dbReference>
<comment type="caution">
    <text evidence="3">The sequence shown here is derived from an EMBL/GenBank/DDBJ whole genome shotgun (WGS) entry which is preliminary data.</text>
</comment>
<dbReference type="PANTHER" id="PTHR39639:SF1">
    <property type="entry name" value="DUF262 DOMAIN-CONTAINING PROTEIN"/>
    <property type="match status" value="1"/>
</dbReference>
<feature type="compositionally biased region" description="Low complexity" evidence="1">
    <location>
        <begin position="442"/>
        <end position="457"/>
    </location>
</feature>
<feature type="compositionally biased region" description="Polar residues" evidence="1">
    <location>
        <begin position="492"/>
        <end position="507"/>
    </location>
</feature>
<dbReference type="EMBL" id="JAACJK010000060">
    <property type="protein sequence ID" value="KAF5335805.1"/>
    <property type="molecule type" value="Genomic_DNA"/>
</dbReference>
<feature type="compositionally biased region" description="Pro residues" evidence="1">
    <location>
        <begin position="472"/>
        <end position="483"/>
    </location>
</feature>
<name>A0A8H5C5U4_9AGAR</name>
<evidence type="ECO:0000256" key="1">
    <source>
        <dbReference type="SAM" id="MobiDB-lite"/>
    </source>
</evidence>
<accession>A0A8H5C5U4</accession>
<proteinExistence type="predicted"/>
<dbReference type="Proteomes" id="UP000541558">
    <property type="component" value="Unassembled WGS sequence"/>
</dbReference>
<evidence type="ECO:0000259" key="2">
    <source>
        <dbReference type="Pfam" id="PF03235"/>
    </source>
</evidence>
<reference evidence="3 4" key="1">
    <citation type="journal article" date="2020" name="ISME J.">
        <title>Uncovering the hidden diversity of litter-decomposition mechanisms in mushroom-forming fungi.</title>
        <authorList>
            <person name="Floudas D."/>
            <person name="Bentzer J."/>
            <person name="Ahren D."/>
            <person name="Johansson T."/>
            <person name="Persson P."/>
            <person name="Tunlid A."/>
        </authorList>
    </citation>
    <scope>NUCLEOTIDE SEQUENCE [LARGE SCALE GENOMIC DNA]</scope>
    <source>
        <strain evidence="3 4">CBS 175.51</strain>
    </source>
</reference>
<feature type="region of interest" description="Disordered" evidence="1">
    <location>
        <begin position="376"/>
        <end position="427"/>
    </location>
</feature>
<evidence type="ECO:0000313" key="4">
    <source>
        <dbReference type="Proteomes" id="UP000541558"/>
    </source>
</evidence>
<keyword evidence="4" id="KW-1185">Reference proteome</keyword>
<evidence type="ECO:0000313" key="3">
    <source>
        <dbReference type="EMBL" id="KAF5335805.1"/>
    </source>
</evidence>
<gene>
    <name evidence="3" type="ORF">D9611_009638</name>
</gene>
<organism evidence="3 4">
    <name type="scientific">Ephemerocybe angulata</name>
    <dbReference type="NCBI Taxonomy" id="980116"/>
    <lineage>
        <taxon>Eukaryota</taxon>
        <taxon>Fungi</taxon>
        <taxon>Dikarya</taxon>
        <taxon>Basidiomycota</taxon>
        <taxon>Agaricomycotina</taxon>
        <taxon>Agaricomycetes</taxon>
        <taxon>Agaricomycetidae</taxon>
        <taxon>Agaricales</taxon>
        <taxon>Agaricineae</taxon>
        <taxon>Psathyrellaceae</taxon>
        <taxon>Ephemerocybe</taxon>
    </lineage>
</organism>
<feature type="domain" description="GmrSD restriction endonucleases N-terminal" evidence="2">
    <location>
        <begin position="51"/>
        <end position="194"/>
    </location>
</feature>
<dbReference type="PANTHER" id="PTHR39639">
    <property type="entry name" value="CHROMOSOME 16, WHOLE GENOME SHOTGUN SEQUENCE"/>
    <property type="match status" value="1"/>
</dbReference>
<dbReference type="AlphaFoldDB" id="A0A8H5C5U4"/>
<dbReference type="InterPro" id="IPR004919">
    <property type="entry name" value="GmrSD_N"/>
</dbReference>